<reference evidence="3" key="1">
    <citation type="submission" date="2005-07" db="EMBL/GenBank/DDBJ databases">
        <title>Complete sequence of Thermobifida fusca YX.</title>
        <authorList>
            <consortium name="US DOE Joint Genome Institute"/>
            <person name="Copeland A."/>
            <person name="Lucas S."/>
            <person name="Lapidus A."/>
            <person name="Barry K."/>
            <person name="Detter J.C."/>
            <person name="Glavina T."/>
            <person name="Hammon N."/>
            <person name="Israni S."/>
            <person name="Pitluck S."/>
            <person name="Di Bartolo G."/>
            <person name="Chain P."/>
            <person name="Schmutz J."/>
            <person name="Larimer F."/>
            <person name="Land M."/>
            <person name="Lykidis A."/>
            <person name="Richardson P."/>
        </authorList>
    </citation>
    <scope>NUCLEOTIDE SEQUENCE</scope>
    <source>
        <strain evidence="3">YX</strain>
    </source>
</reference>
<sequence>MWEVLGRGWSGSGPPNESTEVGMSVAHRQAVGRRRSPAKGARIRQRAAHPRRAKNRGAAPRKRSIKAWLTSLDWTHRYPMSDGRLMLILMAFSVVAVAAALLTAEALAAWASTSGDLIPALLSAVLVSALFAVALVPVRGELRRRRGRRSTAE</sequence>
<dbReference type="HOGENOM" id="CLU_1712408_0_0_11"/>
<evidence type="ECO:0000256" key="2">
    <source>
        <dbReference type="SAM" id="Phobius"/>
    </source>
</evidence>
<gene>
    <name evidence="3" type="ordered locus">Tfu_1892</name>
</gene>
<dbReference type="KEGG" id="tfu:Tfu_1892"/>
<feature type="compositionally biased region" description="Basic residues" evidence="1">
    <location>
        <begin position="30"/>
        <end position="62"/>
    </location>
</feature>
<dbReference type="EMBL" id="CP000088">
    <property type="protein sequence ID" value="AAZ55925.1"/>
    <property type="molecule type" value="Genomic_DNA"/>
</dbReference>
<evidence type="ECO:0000313" key="3">
    <source>
        <dbReference type="EMBL" id="AAZ55925.1"/>
    </source>
</evidence>
<name>Q47NP4_THEFY</name>
<feature type="region of interest" description="Disordered" evidence="1">
    <location>
        <begin position="1"/>
        <end position="62"/>
    </location>
</feature>
<dbReference type="STRING" id="269800.Tfu_1892"/>
<proteinExistence type="predicted"/>
<feature type="transmembrane region" description="Helical" evidence="2">
    <location>
        <begin position="85"/>
        <end position="111"/>
    </location>
</feature>
<keyword evidence="2" id="KW-0472">Membrane</keyword>
<organism evidence="3">
    <name type="scientific">Thermobifida fusca (strain YX)</name>
    <dbReference type="NCBI Taxonomy" id="269800"/>
    <lineage>
        <taxon>Bacteria</taxon>
        <taxon>Bacillati</taxon>
        <taxon>Actinomycetota</taxon>
        <taxon>Actinomycetes</taxon>
        <taxon>Streptosporangiales</taxon>
        <taxon>Nocardiopsidaceae</taxon>
        <taxon>Thermobifida</taxon>
    </lineage>
</organism>
<feature type="transmembrane region" description="Helical" evidence="2">
    <location>
        <begin position="117"/>
        <end position="138"/>
    </location>
</feature>
<keyword evidence="2" id="KW-1133">Transmembrane helix</keyword>
<accession>Q47NP4</accession>
<keyword evidence="2" id="KW-0812">Transmembrane</keyword>
<dbReference type="AlphaFoldDB" id="Q47NP4"/>
<protein>
    <submittedName>
        <fullName evidence="3">Uncharacterized protein</fullName>
    </submittedName>
</protein>
<evidence type="ECO:0000256" key="1">
    <source>
        <dbReference type="SAM" id="MobiDB-lite"/>
    </source>
</evidence>